<comment type="subcellular location">
    <subcellularLocation>
        <location evidence="1">Nucleus</location>
        <location evidence="1">Nucleolus</location>
    </subcellularLocation>
</comment>
<dbReference type="EMBL" id="KE346358">
    <property type="protein sequence ID" value="EXC35305.1"/>
    <property type="molecule type" value="Genomic_DNA"/>
</dbReference>
<keyword evidence="3" id="KW-0175">Coiled coil</keyword>
<dbReference type="InterPro" id="IPR012580">
    <property type="entry name" value="NUC153"/>
</dbReference>
<feature type="domain" description="ESF1 RRM" evidence="7">
    <location>
        <begin position="181"/>
        <end position="325"/>
    </location>
</feature>
<dbReference type="Pfam" id="PF25121">
    <property type="entry name" value="RRM_ESF1"/>
    <property type="match status" value="1"/>
</dbReference>
<evidence type="ECO:0000313" key="8">
    <source>
        <dbReference type="EMBL" id="EXC35305.1"/>
    </source>
</evidence>
<feature type="compositionally biased region" description="Acidic residues" evidence="5">
    <location>
        <begin position="133"/>
        <end position="169"/>
    </location>
</feature>
<dbReference type="GO" id="GO:0003723">
    <property type="term" value="F:RNA binding"/>
    <property type="evidence" value="ECO:0007669"/>
    <property type="project" value="TreeGrafter"/>
</dbReference>
<feature type="compositionally biased region" description="Basic and acidic residues" evidence="5">
    <location>
        <begin position="170"/>
        <end position="179"/>
    </location>
</feature>
<feature type="compositionally biased region" description="Basic and acidic residues" evidence="5">
    <location>
        <begin position="621"/>
        <end position="630"/>
    </location>
</feature>
<feature type="region of interest" description="Disordered" evidence="5">
    <location>
        <begin position="1"/>
        <end position="179"/>
    </location>
</feature>
<feature type="compositionally biased region" description="Basic and acidic residues" evidence="5">
    <location>
        <begin position="398"/>
        <end position="409"/>
    </location>
</feature>
<feature type="domain" description="NUC153" evidence="6">
    <location>
        <begin position="583"/>
        <end position="606"/>
    </location>
</feature>
<feature type="region of interest" description="Disordered" evidence="5">
    <location>
        <begin position="235"/>
        <end position="258"/>
    </location>
</feature>
<dbReference type="GO" id="GO:0006364">
    <property type="term" value="P:rRNA processing"/>
    <property type="evidence" value="ECO:0007669"/>
    <property type="project" value="InterPro"/>
</dbReference>
<dbReference type="OrthoDB" id="431825at2759"/>
<feature type="compositionally biased region" description="Basic and acidic residues" evidence="5">
    <location>
        <begin position="80"/>
        <end position="108"/>
    </location>
</feature>
<dbReference type="InterPro" id="IPR039754">
    <property type="entry name" value="Esf1"/>
</dbReference>
<proteinExistence type="inferred from homology"/>
<evidence type="ECO:0000256" key="2">
    <source>
        <dbReference type="ARBA" id="ARBA00009087"/>
    </source>
</evidence>
<accession>W9T0N6</accession>
<gene>
    <name evidence="8" type="ORF">L484_026628</name>
</gene>
<feature type="compositionally biased region" description="Basic residues" evidence="5">
    <location>
        <begin position="467"/>
        <end position="476"/>
    </location>
</feature>
<name>W9T0N6_9ROSA</name>
<dbReference type="InterPro" id="IPR056750">
    <property type="entry name" value="RRM_ESF1"/>
</dbReference>
<evidence type="ECO:0000313" key="9">
    <source>
        <dbReference type="Proteomes" id="UP000030645"/>
    </source>
</evidence>
<feature type="region of interest" description="Disordered" evidence="5">
    <location>
        <begin position="377"/>
        <end position="533"/>
    </location>
</feature>
<feature type="region of interest" description="Disordered" evidence="5">
    <location>
        <begin position="613"/>
        <end position="653"/>
    </location>
</feature>
<evidence type="ECO:0000256" key="1">
    <source>
        <dbReference type="ARBA" id="ARBA00004604"/>
    </source>
</evidence>
<reference evidence="9" key="1">
    <citation type="submission" date="2013-01" db="EMBL/GenBank/DDBJ databases">
        <title>Draft Genome Sequence of a Mulberry Tree, Morus notabilis C.K. Schneid.</title>
        <authorList>
            <person name="He N."/>
            <person name="Zhao S."/>
        </authorList>
    </citation>
    <scope>NUCLEOTIDE SEQUENCE</scope>
</reference>
<evidence type="ECO:0000256" key="5">
    <source>
        <dbReference type="SAM" id="MobiDB-lite"/>
    </source>
</evidence>
<dbReference type="KEGG" id="mnt:21409275"/>
<keyword evidence="4" id="KW-0539">Nucleus</keyword>
<dbReference type="Proteomes" id="UP000030645">
    <property type="component" value="Unassembled WGS sequence"/>
</dbReference>
<feature type="region of interest" description="Disordered" evidence="5">
    <location>
        <begin position="667"/>
        <end position="720"/>
    </location>
</feature>
<feature type="compositionally biased region" description="Basic and acidic residues" evidence="5">
    <location>
        <begin position="512"/>
        <end position="523"/>
    </location>
</feature>
<sequence>MGSKKANKNKRNKSSDSSTPARDSDGGVGGSEIITDSRFASVHSDPRFQKVPKHKAKVEIDSRFDRVFTDKRFGSSAAPVDKRGKPKKQDSENFLRHYYRIEESKAEEKEEEEEEEVEGERKSQELAKRESETESSGESETSESEEDEAESSESDTDEDEDELDDEPEAPEEHIPEIEKETHRLAVVNMDWRYVKAVDMYMMLSSFLPKDGQILSVAVYPSEFGLQRMKEEEVQGPVGLFDGESEKSGDDSDDDDNEMYTEKLRAYEKSRLRYYYAVVECDSVATADYLYTACDGLEFERSSNVLDLRFIPNSMEFKHLPRDIATEAPANYEGLNFQTQALQQSKIHLSWDEDEPERVKTLKRKFNADQLEELELKEFLASDESESDKSEDDNATEDQLDKKQKKRDMYRSLLQSGDASDGDDEEGGQDMEVTFNTGLEDISKRILEKKDKKQETVWEAKLREQRERKKRRKNRSKHSSEDESSDIDQEAIEEPDDFFVEEEPSVKKRKKSDGKTSKREKQQEDANGQAEATKDELELLLADDTVTDKSVKGYNLKPKKIKGKDGKKIKEILEEDKIPPVADDPRFSSLFTSPDFAMDPTDPQFKRSATYARQVALRKQKAKEEFAERENSVAPEPQADVDEQMKSNAQSFKREKYELSTLLRSVKMKSRQVKLPSNGNALKKDDGSKSSGVEEKKKRKMKDEYSTLVQSLKRKTQKAQD</sequence>
<dbReference type="PANTHER" id="PTHR12202:SF0">
    <property type="entry name" value="ESF1 HOMOLOG"/>
    <property type="match status" value="1"/>
</dbReference>
<feature type="compositionally biased region" description="Basic and acidic residues" evidence="5">
    <location>
        <begin position="681"/>
        <end position="704"/>
    </location>
</feature>
<feature type="compositionally biased region" description="Basic and acidic residues" evidence="5">
    <location>
        <begin position="119"/>
        <end position="132"/>
    </location>
</feature>
<feature type="compositionally biased region" description="Acidic residues" evidence="5">
    <location>
        <begin position="380"/>
        <end position="397"/>
    </location>
</feature>
<evidence type="ECO:0000256" key="3">
    <source>
        <dbReference type="ARBA" id="ARBA00023054"/>
    </source>
</evidence>
<organism evidence="8 9">
    <name type="scientific">Morus notabilis</name>
    <dbReference type="NCBI Taxonomy" id="981085"/>
    <lineage>
        <taxon>Eukaryota</taxon>
        <taxon>Viridiplantae</taxon>
        <taxon>Streptophyta</taxon>
        <taxon>Embryophyta</taxon>
        <taxon>Tracheophyta</taxon>
        <taxon>Spermatophyta</taxon>
        <taxon>Magnoliopsida</taxon>
        <taxon>eudicotyledons</taxon>
        <taxon>Gunneridae</taxon>
        <taxon>Pentapetalae</taxon>
        <taxon>rosids</taxon>
        <taxon>fabids</taxon>
        <taxon>Rosales</taxon>
        <taxon>Moraceae</taxon>
        <taxon>Moreae</taxon>
        <taxon>Morus</taxon>
    </lineage>
</organism>
<dbReference type="PANTHER" id="PTHR12202">
    <property type="entry name" value="ESF1 HOMOLOG"/>
    <property type="match status" value="1"/>
</dbReference>
<dbReference type="STRING" id="981085.W9T0N6"/>
<dbReference type="AlphaFoldDB" id="W9T0N6"/>
<feature type="compositionally biased region" description="Acidic residues" evidence="5">
    <location>
        <begin position="109"/>
        <end position="118"/>
    </location>
</feature>
<feature type="compositionally biased region" description="Basic and acidic residues" evidence="5">
    <location>
        <begin position="57"/>
        <end position="73"/>
    </location>
</feature>
<protein>
    <submittedName>
        <fullName evidence="8">Pre-rRNA-processing protein esf1</fullName>
    </submittedName>
</protein>
<feature type="compositionally biased region" description="Acidic residues" evidence="5">
    <location>
        <begin position="419"/>
        <end position="428"/>
    </location>
</feature>
<feature type="compositionally biased region" description="Basic residues" evidence="5">
    <location>
        <begin position="1"/>
        <end position="12"/>
    </location>
</feature>
<evidence type="ECO:0000259" key="7">
    <source>
        <dbReference type="Pfam" id="PF25121"/>
    </source>
</evidence>
<dbReference type="GO" id="GO:0005730">
    <property type="term" value="C:nucleolus"/>
    <property type="evidence" value="ECO:0007669"/>
    <property type="project" value="UniProtKB-SubCell"/>
</dbReference>
<evidence type="ECO:0000259" key="6">
    <source>
        <dbReference type="Pfam" id="PF08159"/>
    </source>
</evidence>
<keyword evidence="9" id="KW-1185">Reference proteome</keyword>
<comment type="similarity">
    <text evidence="2">Belongs to the ESF1 family.</text>
</comment>
<feature type="compositionally biased region" description="Basic and acidic residues" evidence="5">
    <location>
        <begin position="440"/>
        <end position="466"/>
    </location>
</feature>
<dbReference type="Pfam" id="PF08159">
    <property type="entry name" value="NUC153"/>
    <property type="match status" value="1"/>
</dbReference>
<evidence type="ECO:0000256" key="4">
    <source>
        <dbReference type="ARBA" id="ARBA00023242"/>
    </source>
</evidence>
<dbReference type="eggNOG" id="KOG2318">
    <property type="taxonomic scope" value="Eukaryota"/>
</dbReference>
<feature type="compositionally biased region" description="Acidic residues" evidence="5">
    <location>
        <begin position="481"/>
        <end position="502"/>
    </location>
</feature>
<feature type="compositionally biased region" description="Basic residues" evidence="5">
    <location>
        <begin position="711"/>
        <end position="720"/>
    </location>
</feature>